<sequence length="120" mass="13800">MKKLMEQVVRNVESGDLKEALNGLEKCFENDFLCDNQIIVNEVKQRKMKWFISIACAIVRKMTANPEAALINNLFKLMKSFDVRPDVDMTGSNWVRFNFACTLHVLPVEQTLMGSFRLPS</sequence>
<dbReference type="Proteomes" id="UP000270296">
    <property type="component" value="Unassembled WGS sequence"/>
</dbReference>
<organism evidence="3">
    <name type="scientific">Soboliphyme baturini</name>
    <dbReference type="NCBI Taxonomy" id="241478"/>
    <lineage>
        <taxon>Eukaryota</taxon>
        <taxon>Metazoa</taxon>
        <taxon>Ecdysozoa</taxon>
        <taxon>Nematoda</taxon>
        <taxon>Enoplea</taxon>
        <taxon>Dorylaimia</taxon>
        <taxon>Dioctophymatida</taxon>
        <taxon>Dioctophymatoidea</taxon>
        <taxon>Soboliphymatidae</taxon>
        <taxon>Soboliphyme</taxon>
    </lineage>
</organism>
<protein>
    <submittedName>
        <fullName evidence="3">TERF2</fullName>
    </submittedName>
</protein>
<dbReference type="EMBL" id="UZAM01012031">
    <property type="protein sequence ID" value="VDP19662.1"/>
    <property type="molecule type" value="Genomic_DNA"/>
</dbReference>
<proteinExistence type="predicted"/>
<dbReference type="AlphaFoldDB" id="A0A183IZ00"/>
<reference evidence="3" key="1">
    <citation type="submission" date="2016-06" db="UniProtKB">
        <authorList>
            <consortium name="WormBaseParasite"/>
        </authorList>
    </citation>
    <scope>IDENTIFICATION</scope>
</reference>
<evidence type="ECO:0000313" key="2">
    <source>
        <dbReference type="Proteomes" id="UP000270296"/>
    </source>
</evidence>
<dbReference type="WBParaSite" id="SBAD_0000916801-mRNA-1">
    <property type="protein sequence ID" value="SBAD_0000916801-mRNA-1"/>
    <property type="gene ID" value="SBAD_0000916801"/>
</dbReference>
<gene>
    <name evidence="1" type="ORF">SBAD_LOCUS8848</name>
</gene>
<accession>A0A183IZ00</accession>
<evidence type="ECO:0000313" key="1">
    <source>
        <dbReference type="EMBL" id="VDP19662.1"/>
    </source>
</evidence>
<reference evidence="1 2" key="2">
    <citation type="submission" date="2018-11" db="EMBL/GenBank/DDBJ databases">
        <authorList>
            <consortium name="Pathogen Informatics"/>
        </authorList>
    </citation>
    <scope>NUCLEOTIDE SEQUENCE [LARGE SCALE GENOMIC DNA]</scope>
</reference>
<name>A0A183IZ00_9BILA</name>
<evidence type="ECO:0000313" key="3">
    <source>
        <dbReference type="WBParaSite" id="SBAD_0000916801-mRNA-1"/>
    </source>
</evidence>
<keyword evidence="2" id="KW-1185">Reference proteome</keyword>